<accession>A0A0E0B6T0</accession>
<keyword evidence="2" id="KW-0472">Membrane</keyword>
<evidence type="ECO:0000313" key="4">
    <source>
        <dbReference type="Proteomes" id="UP000026961"/>
    </source>
</evidence>
<feature type="region of interest" description="Disordered" evidence="1">
    <location>
        <begin position="49"/>
        <end position="78"/>
    </location>
</feature>
<dbReference type="PANTHER" id="PTHR36393:SF1">
    <property type="entry name" value="SULFATE ADENYLYLTRANSFERASE SUBUNIT"/>
    <property type="match status" value="1"/>
</dbReference>
<organism evidence="3">
    <name type="scientific">Oryza glumipatula</name>
    <dbReference type="NCBI Taxonomy" id="40148"/>
    <lineage>
        <taxon>Eukaryota</taxon>
        <taxon>Viridiplantae</taxon>
        <taxon>Streptophyta</taxon>
        <taxon>Embryophyta</taxon>
        <taxon>Tracheophyta</taxon>
        <taxon>Spermatophyta</taxon>
        <taxon>Magnoliopsida</taxon>
        <taxon>Liliopsida</taxon>
        <taxon>Poales</taxon>
        <taxon>Poaceae</taxon>
        <taxon>BOP clade</taxon>
        <taxon>Oryzoideae</taxon>
        <taxon>Oryzeae</taxon>
        <taxon>Oryzinae</taxon>
        <taxon>Oryza</taxon>
    </lineage>
</organism>
<feature type="transmembrane region" description="Helical" evidence="2">
    <location>
        <begin position="151"/>
        <end position="182"/>
    </location>
</feature>
<name>A0A0E0B6T0_9ORYZ</name>
<evidence type="ECO:0000256" key="1">
    <source>
        <dbReference type="SAM" id="MobiDB-lite"/>
    </source>
</evidence>
<evidence type="ECO:0000313" key="3">
    <source>
        <dbReference type="EnsemblPlants" id="OGLUM09G20780.4"/>
    </source>
</evidence>
<sequence length="242" mass="26476">MEKVNSELVLQNCYIMEQNQRLKKAAELLHKERQRLLSELKAQLLSNQHRQPPANGHGHGDDDKPAAGGEPIQAQPSRLDWPEEAMGDEARKAVENALGWKKTGLPKLGMRIERRQQRLPPSAGGGGWSGGGGWFRWFSSGGFWDAAKQTLLTIVGIIAAFFLIANFNVLVAAIVSSLLAVLRQIRRALSFVAQCILQGVQSSAPRRSSPSLDTGNQAAVVVKDRVGKSAKERVVRKWGNGV</sequence>
<dbReference type="PANTHER" id="PTHR36393">
    <property type="entry name" value="SULFATE ADENYLYLTRANSFERASE SUBUNIT"/>
    <property type="match status" value="1"/>
</dbReference>
<keyword evidence="2" id="KW-1133">Transmembrane helix</keyword>
<dbReference type="Proteomes" id="UP000026961">
    <property type="component" value="Chromosome 9"/>
</dbReference>
<dbReference type="HOGENOM" id="CLU_1148760_0_0_1"/>
<dbReference type="EnsemblPlants" id="OGLUM09G20780.4">
    <property type="protein sequence ID" value="OGLUM09G20780.4"/>
    <property type="gene ID" value="OGLUM09G20780"/>
</dbReference>
<reference evidence="3" key="2">
    <citation type="submission" date="2018-05" db="EMBL/GenBank/DDBJ databases">
        <title>OgluRS3 (Oryza glumaepatula Reference Sequence Version 3).</title>
        <authorList>
            <person name="Zhang J."/>
            <person name="Kudrna D."/>
            <person name="Lee S."/>
            <person name="Talag J."/>
            <person name="Welchert J."/>
            <person name="Wing R.A."/>
        </authorList>
    </citation>
    <scope>NUCLEOTIDE SEQUENCE [LARGE SCALE GENOMIC DNA]</scope>
</reference>
<protein>
    <submittedName>
        <fullName evidence="3">Uncharacterized protein</fullName>
    </submittedName>
</protein>
<keyword evidence="2" id="KW-0812">Transmembrane</keyword>
<evidence type="ECO:0000256" key="2">
    <source>
        <dbReference type="SAM" id="Phobius"/>
    </source>
</evidence>
<proteinExistence type="predicted"/>
<dbReference type="Gramene" id="OGLUM09G20780.4">
    <property type="protein sequence ID" value="OGLUM09G20780.4"/>
    <property type="gene ID" value="OGLUM09G20780"/>
</dbReference>
<dbReference type="AlphaFoldDB" id="A0A0E0B6T0"/>
<keyword evidence="4" id="KW-1185">Reference proteome</keyword>
<reference evidence="3" key="1">
    <citation type="submission" date="2015-04" db="UniProtKB">
        <authorList>
            <consortium name="EnsemblPlants"/>
        </authorList>
    </citation>
    <scope>IDENTIFICATION</scope>
</reference>